<proteinExistence type="predicted"/>
<dbReference type="Proteomes" id="UP000594014">
    <property type="component" value="Chromosome"/>
</dbReference>
<organism evidence="1 2">
    <name type="scientific">Anoxybacterium hadale</name>
    <dbReference type="NCBI Taxonomy" id="3408580"/>
    <lineage>
        <taxon>Bacteria</taxon>
        <taxon>Bacillati</taxon>
        <taxon>Bacillota</taxon>
        <taxon>Clostridia</taxon>
        <taxon>Peptostreptococcales</taxon>
        <taxon>Anaerovoracaceae</taxon>
        <taxon>Anoxybacterium</taxon>
    </lineage>
</organism>
<name>A0ACD1A6M1_9FIRM</name>
<keyword evidence="2" id="KW-1185">Reference proteome</keyword>
<evidence type="ECO:0000313" key="2">
    <source>
        <dbReference type="Proteomes" id="UP000594014"/>
    </source>
</evidence>
<evidence type="ECO:0000313" key="1">
    <source>
        <dbReference type="EMBL" id="QOX62036.1"/>
    </source>
</evidence>
<reference evidence="1" key="1">
    <citation type="submission" date="2019-08" db="EMBL/GenBank/DDBJ databases">
        <title>Genome sequence of Clostridiales bacterium MT110.</title>
        <authorList>
            <person name="Cao J."/>
        </authorList>
    </citation>
    <scope>NUCLEOTIDE SEQUENCE</scope>
    <source>
        <strain evidence="1">MT110</strain>
    </source>
</reference>
<accession>A0ACD1A6M1</accession>
<gene>
    <name evidence="1" type="ORF">FRZ06_01050</name>
</gene>
<sequence>MKHLKRIISAIEYIESNLSDKLNLEIVSDAVHYSKYHLHRRFTETVGLTIHDYVQRRQLTEAAKLLVFTNKPILEIALMAGYSSQQSFAGAFKEMYKQAPLEFRKSRSYYPLQLKYEFDMTSQMVERQDGSEKHVTLRCAEIKDIRIWMKLVRLVVDGFPCLCENEYLRILENCIQRNCAFLAEEDNQAVGIMLLSYESGRIEFLGVHPLFRKKRVFEGLVDRALSELILHDSITITTYREGDRADTGYRKMFMELGFQEGELLTEFGYPTQKMIRANDRNRDLTSPGKAEPGADPGNAEPSTGNHASGSQKTASYPEEYENLVNVIEKLNLAWKQYQETVLRYDSEYMELKRYIAEYRSEIDPKEVFQNELALQQIDRAGTFAVKMKNKVEAMKNSPYFGRIDFRSEGEEHFTQYYIGRFSFVDTEEQNALIYDWRAPVSNLFYDTEPGRAGYDAPSGRIEGELSLKRQFKISQGRMEYVLESSVNIRDEVLQRELSCNADEKMRTIIATIQREQNQIIRNEQSGDMVIQGVAGSGKTSVALHRIAYLLYRNRETLAAENITILSPNKVFGSYISNVLPELGEEAICEKSVTDIAAEQLGSALGFEPDKDPLENDDMAWALRVRRKASMEFYQRVEEYLRTESLKWFGPRNYVFGSFTVKKEWIFERFQAYSRYPVKRRLKEVADDIRAKLESDNLWGVELPKAGMIEKELTAMLKVKNSLELYKAFYRGEALSKMLIMPTKKTMEWNDVFPYLYFKSAFEGLKEESRMKHLVIDEMQDYTPIQLAVIKQLFRCGKTILGDFGQGLNPSSSHTLQDVGTIFSEGVFITLNKSYRSTYEIMTLAAKIQGGSDMEPVERHGEAPELIQCCNEQEEMEQIRHKLRAFWERGSGTLAIITKTNKRAKELYESLFEEFEMTLLTPESEKFSAGVTVTSVSMAKGLEFAEVIIPSADRLTYCTDTDRKLLYVACTRAMNKLCLLFSNQASEFLSC</sequence>
<dbReference type="EMBL" id="CP042469">
    <property type="protein sequence ID" value="QOX62036.1"/>
    <property type="molecule type" value="Genomic_DNA"/>
</dbReference>
<protein>
    <submittedName>
        <fullName evidence="1">Helix-turn-helix domain-containing protein</fullName>
    </submittedName>
</protein>